<sequence length="460" mass="51316">MKKAIVLTASLFAVLLSFGQVAQDKAKMERERQAIQKELSEIQSVYEKVKGQKKETIGQLTLLQRKMNLQGQYINNINKEIRIITDDIYLSNLEINRLKKQLDTLKTQYARSVVYAYKNRSNYDYLNFIFSASSFNDALKRVTYLKSYRSYRQQQVANILETQRLIEDRKDQLLGKKTQKNSALQNQTQQMRVLGDQKKEKDAVVSKLKSQEKDLAKQIATRKKRDAQLKGAIAAVIRREIELARKKAEEEARRRRDAELAEARRLAEEKRKRDADTKAASGAKTGTTTTKPTTEEPAVENPVTTAPGKTSGSYLTLNDKDVKLANDFAGSRGRLPWPVDNGNVCIPYGTYTVPGTKLTGDNPGITICTPSPGTTVKAVFDGEVSSVANMGDGMTVIIRHGKYFTIYSSLGSVSVSRGSTVRTGQTIGRAGTDDEGGSGGKVDFLLMVETRNVNPEPWLR</sequence>
<evidence type="ECO:0000256" key="2">
    <source>
        <dbReference type="SAM" id="MobiDB-lite"/>
    </source>
</evidence>
<comment type="caution">
    <text evidence="5">The sequence shown here is derived from an EMBL/GenBank/DDBJ whole genome shotgun (WGS) entry which is preliminary data.</text>
</comment>
<feature type="compositionally biased region" description="Basic and acidic residues" evidence="2">
    <location>
        <begin position="266"/>
        <end position="277"/>
    </location>
</feature>
<name>A0A9X3BGU9_9BACT</name>
<dbReference type="PANTHER" id="PTHR21666:SF289">
    <property type="entry name" value="L-ALA--D-GLU ENDOPEPTIDASE"/>
    <property type="match status" value="1"/>
</dbReference>
<accession>A0A9X3BGU9</accession>
<dbReference type="CDD" id="cd12797">
    <property type="entry name" value="M23_peptidase"/>
    <property type="match status" value="1"/>
</dbReference>
<feature type="compositionally biased region" description="Low complexity" evidence="2">
    <location>
        <begin position="278"/>
        <end position="296"/>
    </location>
</feature>
<evidence type="ECO:0000259" key="4">
    <source>
        <dbReference type="Pfam" id="PF01551"/>
    </source>
</evidence>
<evidence type="ECO:0000256" key="1">
    <source>
        <dbReference type="ARBA" id="ARBA00022729"/>
    </source>
</evidence>
<feature type="compositionally biased region" description="Polar residues" evidence="2">
    <location>
        <begin position="302"/>
        <end position="315"/>
    </location>
</feature>
<dbReference type="EMBL" id="JAOTIF010000002">
    <property type="protein sequence ID" value="MCU7548407.1"/>
    <property type="molecule type" value="Genomic_DNA"/>
</dbReference>
<feature type="domain" description="M23ase beta-sheet core" evidence="4">
    <location>
        <begin position="363"/>
        <end position="455"/>
    </location>
</feature>
<reference evidence="5" key="2">
    <citation type="submission" date="2023-04" db="EMBL/GenBank/DDBJ databases">
        <title>Paracnuella aquatica gen. nov., sp. nov., a member of the family Chitinophagaceae isolated from a hot spring.</title>
        <authorList>
            <person name="Wang C."/>
        </authorList>
    </citation>
    <scope>NUCLEOTIDE SEQUENCE</scope>
    <source>
        <strain evidence="5">LB-8</strain>
    </source>
</reference>
<feature type="region of interest" description="Disordered" evidence="2">
    <location>
        <begin position="177"/>
        <end position="197"/>
    </location>
</feature>
<dbReference type="SUPFAM" id="SSF51261">
    <property type="entry name" value="Duplicated hybrid motif"/>
    <property type="match status" value="1"/>
</dbReference>
<dbReference type="Gene3D" id="2.70.70.10">
    <property type="entry name" value="Glucose Permease (Domain IIA)"/>
    <property type="match status" value="1"/>
</dbReference>
<evidence type="ECO:0000313" key="5">
    <source>
        <dbReference type="EMBL" id="MCU7548407.1"/>
    </source>
</evidence>
<dbReference type="InterPro" id="IPR016047">
    <property type="entry name" value="M23ase_b-sheet_dom"/>
</dbReference>
<reference evidence="5" key="1">
    <citation type="submission" date="2022-09" db="EMBL/GenBank/DDBJ databases">
        <authorList>
            <person name="Yuan C."/>
            <person name="Ke Z."/>
        </authorList>
    </citation>
    <scope>NUCLEOTIDE SEQUENCE</scope>
    <source>
        <strain evidence="5">LB-8</strain>
    </source>
</reference>
<dbReference type="Gene3D" id="6.10.250.3150">
    <property type="match status" value="1"/>
</dbReference>
<dbReference type="RefSeq" id="WP_279295854.1">
    <property type="nucleotide sequence ID" value="NZ_JAOTIF010000002.1"/>
</dbReference>
<feature type="compositionally biased region" description="Polar residues" evidence="2">
    <location>
        <begin position="180"/>
        <end position="191"/>
    </location>
</feature>
<dbReference type="Pfam" id="PF01551">
    <property type="entry name" value="Peptidase_M23"/>
    <property type="match status" value="1"/>
</dbReference>
<dbReference type="InterPro" id="IPR011055">
    <property type="entry name" value="Dup_hybrid_motif"/>
</dbReference>
<organism evidence="5 6">
    <name type="scientific">Paraflavisolibacter caeni</name>
    <dbReference type="NCBI Taxonomy" id="2982496"/>
    <lineage>
        <taxon>Bacteria</taxon>
        <taxon>Pseudomonadati</taxon>
        <taxon>Bacteroidota</taxon>
        <taxon>Chitinophagia</taxon>
        <taxon>Chitinophagales</taxon>
        <taxon>Chitinophagaceae</taxon>
        <taxon>Paraflavisolibacter</taxon>
    </lineage>
</organism>
<evidence type="ECO:0000313" key="6">
    <source>
        <dbReference type="Proteomes" id="UP001155483"/>
    </source>
</evidence>
<protein>
    <submittedName>
        <fullName evidence="5">Peptidoglycan DD-metalloendopeptidase family protein</fullName>
    </submittedName>
</protein>
<feature type="region of interest" description="Disordered" evidence="2">
    <location>
        <begin position="266"/>
        <end position="315"/>
    </location>
</feature>
<feature type="signal peptide" evidence="3">
    <location>
        <begin position="1"/>
        <end position="22"/>
    </location>
</feature>
<feature type="chain" id="PRO_5040728509" evidence="3">
    <location>
        <begin position="23"/>
        <end position="460"/>
    </location>
</feature>
<dbReference type="InterPro" id="IPR050570">
    <property type="entry name" value="Cell_wall_metabolism_enzyme"/>
</dbReference>
<evidence type="ECO:0000256" key="3">
    <source>
        <dbReference type="SAM" id="SignalP"/>
    </source>
</evidence>
<dbReference type="PANTHER" id="PTHR21666">
    <property type="entry name" value="PEPTIDASE-RELATED"/>
    <property type="match status" value="1"/>
</dbReference>
<dbReference type="GO" id="GO:0004222">
    <property type="term" value="F:metalloendopeptidase activity"/>
    <property type="evidence" value="ECO:0007669"/>
    <property type="project" value="TreeGrafter"/>
</dbReference>
<dbReference type="Proteomes" id="UP001155483">
    <property type="component" value="Unassembled WGS sequence"/>
</dbReference>
<proteinExistence type="predicted"/>
<dbReference type="AlphaFoldDB" id="A0A9X3BGU9"/>
<keyword evidence="1 3" id="KW-0732">Signal</keyword>
<gene>
    <name evidence="5" type="ORF">OCK74_04735</name>
</gene>
<keyword evidence="6" id="KW-1185">Reference proteome</keyword>